<feature type="domain" description="S1 motif" evidence="4">
    <location>
        <begin position="293"/>
        <end position="356"/>
    </location>
</feature>
<protein>
    <recommendedName>
        <fullName evidence="4">S1 motif domain-containing protein</fullName>
    </recommendedName>
</protein>
<feature type="domain" description="S1 motif" evidence="4">
    <location>
        <begin position="30"/>
        <end position="97"/>
    </location>
</feature>
<accession>A0A1F7XAK0</accession>
<evidence type="ECO:0000259" key="4">
    <source>
        <dbReference type="PROSITE" id="PS50126"/>
    </source>
</evidence>
<dbReference type="SUPFAM" id="SSF50249">
    <property type="entry name" value="Nucleic acid-binding proteins"/>
    <property type="match status" value="4"/>
</dbReference>
<dbReference type="GO" id="GO:1990904">
    <property type="term" value="C:ribonucleoprotein complex"/>
    <property type="evidence" value="ECO:0007669"/>
    <property type="project" value="UniProtKB-KW"/>
</dbReference>
<dbReference type="EMBL" id="MGFT01000012">
    <property type="protein sequence ID" value="OGM11809.1"/>
    <property type="molecule type" value="Genomic_DNA"/>
</dbReference>
<dbReference type="GO" id="GO:0006412">
    <property type="term" value="P:translation"/>
    <property type="evidence" value="ECO:0007669"/>
    <property type="project" value="TreeGrafter"/>
</dbReference>
<dbReference type="AlphaFoldDB" id="A0A1F7XAK0"/>
<comment type="similarity">
    <text evidence="1">Belongs to the bacterial ribosomal protein bS1 family.</text>
</comment>
<dbReference type="Proteomes" id="UP000178533">
    <property type="component" value="Unassembled WGS sequence"/>
</dbReference>
<dbReference type="InterPro" id="IPR003029">
    <property type="entry name" value="S1_domain"/>
</dbReference>
<dbReference type="InterPro" id="IPR012340">
    <property type="entry name" value="NA-bd_OB-fold"/>
</dbReference>
<reference evidence="5 6" key="1">
    <citation type="journal article" date="2016" name="Nat. Commun.">
        <title>Thousands of microbial genomes shed light on interconnected biogeochemical processes in an aquifer system.</title>
        <authorList>
            <person name="Anantharaman K."/>
            <person name="Brown C.T."/>
            <person name="Hug L.A."/>
            <person name="Sharon I."/>
            <person name="Castelle C.J."/>
            <person name="Probst A.J."/>
            <person name="Thomas B.C."/>
            <person name="Singh A."/>
            <person name="Wilkins M.J."/>
            <person name="Karaoz U."/>
            <person name="Brodie E.L."/>
            <person name="Williams K.H."/>
            <person name="Hubbard S.S."/>
            <person name="Banfield J.F."/>
        </authorList>
    </citation>
    <scope>NUCLEOTIDE SEQUENCE [LARGE SCALE GENOMIC DNA]</scope>
</reference>
<sequence>MNSKTSNKEPSSMAELLARQKDTKKRFSLGQRIEGTVIEKTPKSLILDIGGKSEGLVAERAFNETKNFIRYVNVGDKLVGKVIVSENPEGYTVLSLREASKDYLWKKLQRLESEGEEIVVTARNVNPSGVVVEIFGLNGFIPASHLGKAISKNLAKLTGETLKVKIIELDKSSDRVVLSERAVSESEIIEKQKEAFKVVREGDIYQGEITTVADFGVFVKIEIPQKKEKVELEGLVHISELSWEKVGKPMDIFSVGDKVEVKVIELREGKLSLSIKQAMGDPWRKVEEKYKPEMKTKGTVVKRSDFGVFVELEPGVEGLIHMTKIPPGKKLRERDKVDVYIEEVNPKEKRISLGLVLTEKPIGYK</sequence>
<keyword evidence="2" id="KW-0689">Ribosomal protein</keyword>
<dbReference type="GO" id="GO:0003735">
    <property type="term" value="F:structural constituent of ribosome"/>
    <property type="evidence" value="ECO:0007669"/>
    <property type="project" value="TreeGrafter"/>
</dbReference>
<organism evidence="5 6">
    <name type="scientific">Candidatus Woesebacteria bacterium RBG_16_36_11</name>
    <dbReference type="NCBI Taxonomy" id="1802481"/>
    <lineage>
        <taxon>Bacteria</taxon>
        <taxon>Candidatus Woeseibacteriota</taxon>
    </lineage>
</organism>
<evidence type="ECO:0000313" key="5">
    <source>
        <dbReference type="EMBL" id="OGM11809.1"/>
    </source>
</evidence>
<dbReference type="Gene3D" id="2.40.50.140">
    <property type="entry name" value="Nucleic acid-binding proteins"/>
    <property type="match status" value="4"/>
</dbReference>
<evidence type="ECO:0000256" key="2">
    <source>
        <dbReference type="ARBA" id="ARBA00022980"/>
    </source>
</evidence>
<dbReference type="CDD" id="cd04465">
    <property type="entry name" value="S1_RPS1_repeat_ec2_hs2"/>
    <property type="match status" value="1"/>
</dbReference>
<keyword evidence="3" id="KW-0687">Ribonucleoprotein</keyword>
<dbReference type="Pfam" id="PF00575">
    <property type="entry name" value="S1"/>
    <property type="match status" value="3"/>
</dbReference>
<comment type="caution">
    <text evidence="5">The sequence shown here is derived from an EMBL/GenBank/DDBJ whole genome shotgun (WGS) entry which is preliminary data.</text>
</comment>
<dbReference type="PANTHER" id="PTHR10724:SF7">
    <property type="entry name" value="SMALL RIBOSOMAL SUBUNIT PROTEIN BS1C"/>
    <property type="match status" value="1"/>
</dbReference>
<name>A0A1F7XAK0_9BACT</name>
<feature type="domain" description="S1 motif" evidence="4">
    <location>
        <begin position="115"/>
        <end position="181"/>
    </location>
</feature>
<dbReference type="PANTHER" id="PTHR10724">
    <property type="entry name" value="30S RIBOSOMAL PROTEIN S1"/>
    <property type="match status" value="1"/>
</dbReference>
<dbReference type="InterPro" id="IPR050437">
    <property type="entry name" value="Ribos_protein_bS1-like"/>
</dbReference>
<proteinExistence type="inferred from homology"/>
<evidence type="ECO:0000256" key="1">
    <source>
        <dbReference type="ARBA" id="ARBA00006767"/>
    </source>
</evidence>
<evidence type="ECO:0000313" key="6">
    <source>
        <dbReference type="Proteomes" id="UP000178533"/>
    </source>
</evidence>
<dbReference type="GO" id="GO:0005840">
    <property type="term" value="C:ribosome"/>
    <property type="evidence" value="ECO:0007669"/>
    <property type="project" value="UniProtKB-KW"/>
</dbReference>
<dbReference type="PROSITE" id="PS50126">
    <property type="entry name" value="S1"/>
    <property type="match status" value="4"/>
</dbReference>
<gene>
    <name evidence="5" type="ORF">A2W13_03830</name>
</gene>
<feature type="domain" description="S1 motif" evidence="4">
    <location>
        <begin position="202"/>
        <end position="276"/>
    </location>
</feature>
<evidence type="ECO:0000256" key="3">
    <source>
        <dbReference type="ARBA" id="ARBA00023274"/>
    </source>
</evidence>
<dbReference type="STRING" id="1802481.A2W13_03830"/>
<dbReference type="GO" id="GO:0003729">
    <property type="term" value="F:mRNA binding"/>
    <property type="evidence" value="ECO:0007669"/>
    <property type="project" value="TreeGrafter"/>
</dbReference>
<dbReference type="SMART" id="SM00316">
    <property type="entry name" value="S1"/>
    <property type="match status" value="4"/>
</dbReference>
<dbReference type="PRINTS" id="PR00681">
    <property type="entry name" value="RIBOSOMALS1"/>
</dbReference>
<dbReference type="InterPro" id="IPR035104">
    <property type="entry name" value="Ribosomal_protein_S1-like"/>
</dbReference>